<evidence type="ECO:0000313" key="8">
    <source>
        <dbReference type="EMBL" id="KKK87787.1"/>
    </source>
</evidence>
<keyword evidence="6" id="KW-0411">Iron-sulfur</keyword>
<dbReference type="PIRSF" id="PIRSF004762">
    <property type="entry name" value="CHP00423"/>
    <property type="match status" value="1"/>
</dbReference>
<dbReference type="InterPro" id="IPR013785">
    <property type="entry name" value="Aldolase_TIM"/>
</dbReference>
<dbReference type="SFLD" id="SFLDG01064">
    <property type="entry name" value="F420__menaquinone_cofactor_bio"/>
    <property type="match status" value="1"/>
</dbReference>
<organism evidence="8">
    <name type="scientific">marine sediment metagenome</name>
    <dbReference type="NCBI Taxonomy" id="412755"/>
    <lineage>
        <taxon>unclassified sequences</taxon>
        <taxon>metagenomes</taxon>
        <taxon>ecological metagenomes</taxon>
    </lineage>
</organism>
<evidence type="ECO:0000256" key="5">
    <source>
        <dbReference type="ARBA" id="ARBA00023004"/>
    </source>
</evidence>
<comment type="cofactor">
    <cofactor evidence="1">
        <name>[4Fe-4S] cluster</name>
        <dbReference type="ChEBI" id="CHEBI:49883"/>
    </cofactor>
</comment>
<dbReference type="PROSITE" id="PS51918">
    <property type="entry name" value="RADICAL_SAM"/>
    <property type="match status" value="1"/>
</dbReference>
<dbReference type="InterPro" id="IPR007197">
    <property type="entry name" value="rSAM"/>
</dbReference>
<dbReference type="PANTHER" id="PTHR43076:SF1">
    <property type="entry name" value="LIPOYL SYNTHASE 2"/>
    <property type="match status" value="1"/>
</dbReference>
<dbReference type="InterPro" id="IPR034405">
    <property type="entry name" value="F420"/>
</dbReference>
<proteinExistence type="predicted"/>
<dbReference type="GO" id="GO:0044689">
    <property type="term" value="F:7,8-didemethyl-8-hydroxy-5-deazariboflavin synthase activity"/>
    <property type="evidence" value="ECO:0007669"/>
    <property type="project" value="TreeGrafter"/>
</dbReference>
<evidence type="ECO:0000256" key="6">
    <source>
        <dbReference type="ARBA" id="ARBA00023014"/>
    </source>
</evidence>
<dbReference type="Gene3D" id="3.20.20.70">
    <property type="entry name" value="Aldolase class I"/>
    <property type="match status" value="1"/>
</dbReference>
<dbReference type="CDD" id="cd01335">
    <property type="entry name" value="Radical_SAM"/>
    <property type="match status" value="1"/>
</dbReference>
<evidence type="ECO:0000256" key="3">
    <source>
        <dbReference type="ARBA" id="ARBA00022691"/>
    </source>
</evidence>
<keyword evidence="4" id="KW-0479">Metal-binding</keyword>
<evidence type="ECO:0000259" key="7">
    <source>
        <dbReference type="PROSITE" id="PS51918"/>
    </source>
</evidence>
<dbReference type="SFLD" id="SFLDG01389">
    <property type="entry name" value="menaquinone_synthsis_involved"/>
    <property type="match status" value="1"/>
</dbReference>
<protein>
    <recommendedName>
        <fullName evidence="7">Radical SAM core domain-containing protein</fullName>
    </recommendedName>
</protein>
<dbReference type="Pfam" id="PF04055">
    <property type="entry name" value="Radical_SAM"/>
    <property type="match status" value="1"/>
</dbReference>
<keyword evidence="2" id="KW-0004">4Fe-4S</keyword>
<accession>A0A0F8Z215</accession>
<evidence type="ECO:0000256" key="4">
    <source>
        <dbReference type="ARBA" id="ARBA00022723"/>
    </source>
</evidence>
<dbReference type="AlphaFoldDB" id="A0A0F8Z215"/>
<evidence type="ECO:0000256" key="1">
    <source>
        <dbReference type="ARBA" id="ARBA00001966"/>
    </source>
</evidence>
<dbReference type="PANTHER" id="PTHR43076">
    <property type="entry name" value="FO SYNTHASE (COFH)"/>
    <property type="match status" value="1"/>
</dbReference>
<dbReference type="SUPFAM" id="SSF102114">
    <property type="entry name" value="Radical SAM enzymes"/>
    <property type="match status" value="1"/>
</dbReference>
<dbReference type="GO" id="GO:0051539">
    <property type="term" value="F:4 iron, 4 sulfur cluster binding"/>
    <property type="evidence" value="ECO:0007669"/>
    <property type="project" value="UniProtKB-KW"/>
</dbReference>
<gene>
    <name evidence="8" type="ORF">LCGC14_2749750</name>
</gene>
<comment type="caution">
    <text evidence="8">The sequence shown here is derived from an EMBL/GenBank/DDBJ whole genome shotgun (WGS) entry which is preliminary data.</text>
</comment>
<sequence>MFTQAVDNEEIKRIVSKPFNNQLITPQEAEILLNIPDEKISILVHAADGLRKKLVGEQVTYVLNRNINFTSFCIKGCRFCYFSATLKAPETGYIRTDDEIRERVREAAKFGVTEYCIQGGIHPESNLEWYSNILHVVKDEHKKISGRNVHIHAFSPEEIKRAMYTSKLSAEEVLTILKKEGLDTMPGTAAEILNDDVRKEISPGRINVKEWKHIVSTAHKLGISTTSTMMYGHVETPELITEHMNIIREIQIKNIKLGYKGITEFVPLRYINEWNDIQINLKNLNPLLSLDPFDYRNQVEWDIKIHAVNVNAVRIGN</sequence>
<evidence type="ECO:0000256" key="2">
    <source>
        <dbReference type="ARBA" id="ARBA00022485"/>
    </source>
</evidence>
<dbReference type="SFLD" id="SFLDS00029">
    <property type="entry name" value="Radical_SAM"/>
    <property type="match status" value="1"/>
</dbReference>
<dbReference type="EMBL" id="LAZR01050246">
    <property type="protein sequence ID" value="KKK87787.1"/>
    <property type="molecule type" value="Genomic_DNA"/>
</dbReference>
<reference evidence="8" key="1">
    <citation type="journal article" date="2015" name="Nature">
        <title>Complex archaea that bridge the gap between prokaryotes and eukaryotes.</title>
        <authorList>
            <person name="Spang A."/>
            <person name="Saw J.H."/>
            <person name="Jorgensen S.L."/>
            <person name="Zaremba-Niedzwiedzka K."/>
            <person name="Martijn J."/>
            <person name="Lind A.E."/>
            <person name="van Eijk R."/>
            <person name="Schleper C."/>
            <person name="Guy L."/>
            <person name="Ettema T.J."/>
        </authorList>
    </citation>
    <scope>NUCLEOTIDE SEQUENCE</scope>
</reference>
<keyword evidence="3" id="KW-0949">S-adenosyl-L-methionine</keyword>
<name>A0A0F8Z215_9ZZZZ</name>
<feature type="domain" description="Radical SAM core" evidence="7">
    <location>
        <begin position="59"/>
        <end position="309"/>
    </location>
</feature>
<keyword evidence="5" id="KW-0408">Iron</keyword>
<dbReference type="GO" id="GO:0046872">
    <property type="term" value="F:metal ion binding"/>
    <property type="evidence" value="ECO:0007669"/>
    <property type="project" value="UniProtKB-KW"/>
</dbReference>
<dbReference type="InterPro" id="IPR058240">
    <property type="entry name" value="rSAM_sf"/>
</dbReference>